<dbReference type="Proteomes" id="UP000195569">
    <property type="component" value="Unassembled WGS sequence"/>
</dbReference>
<dbReference type="GO" id="GO:0016020">
    <property type="term" value="C:membrane"/>
    <property type="evidence" value="ECO:0007669"/>
    <property type="project" value="TreeGrafter"/>
</dbReference>
<feature type="domain" description="AB hydrolase-1" evidence="1">
    <location>
        <begin position="35"/>
        <end position="259"/>
    </location>
</feature>
<organism evidence="2 3">
    <name type="scientific">Paraburkholderia piptadeniae</name>
    <dbReference type="NCBI Taxonomy" id="1701573"/>
    <lineage>
        <taxon>Bacteria</taxon>
        <taxon>Pseudomonadati</taxon>
        <taxon>Pseudomonadota</taxon>
        <taxon>Betaproteobacteria</taxon>
        <taxon>Burkholderiales</taxon>
        <taxon>Burkholderiaceae</taxon>
        <taxon>Paraburkholderia</taxon>
    </lineage>
</organism>
<accession>A0A1N7S025</accession>
<dbReference type="Gene3D" id="3.40.50.1820">
    <property type="entry name" value="alpha/beta hydrolase"/>
    <property type="match status" value="1"/>
</dbReference>
<dbReference type="AlphaFoldDB" id="A0A1N7S025"/>
<dbReference type="PRINTS" id="PR00111">
    <property type="entry name" value="ABHYDROLASE"/>
</dbReference>
<dbReference type="InterPro" id="IPR000073">
    <property type="entry name" value="AB_hydrolase_1"/>
</dbReference>
<protein>
    <recommendedName>
        <fullName evidence="1">AB hydrolase-1 domain-containing protein</fullName>
    </recommendedName>
</protein>
<dbReference type="Pfam" id="PF00561">
    <property type="entry name" value="Abhydrolase_1"/>
    <property type="match status" value="1"/>
</dbReference>
<name>A0A1N7S025_9BURK</name>
<dbReference type="InterPro" id="IPR029058">
    <property type="entry name" value="AB_hydrolase_fold"/>
</dbReference>
<sequence>MKAQFARIDGLLTRYFIAGSGPLLMLVHPVGYPAEIYARNIDALSHARTVVALDLPGQGFSEAPAQWRPAPQVAMARHVSALASHLGFERFSILGSSLGGIVAALVALHEPARVERLVLIGTGSVFNEPSGQPAVLQRVYANGSRVYADPSIDTLRSRIANTCFAAPAADDILLAHLSAYALPGAGEAYRRIVEGLSDTIGDPECSAYPFLERLTMPTLIVIGDEDTRTSYAAHRAGGLRMRDAQMLRFAQCGHLPFLECADAFNRAVNTFLDEGAVGERIA</sequence>
<dbReference type="PANTHER" id="PTHR43798:SF33">
    <property type="entry name" value="HYDROLASE, PUTATIVE (AFU_ORTHOLOGUE AFUA_2G14860)-RELATED"/>
    <property type="match status" value="1"/>
</dbReference>
<dbReference type="PANTHER" id="PTHR43798">
    <property type="entry name" value="MONOACYLGLYCEROL LIPASE"/>
    <property type="match status" value="1"/>
</dbReference>
<gene>
    <name evidence="2" type="ORF">BN2476_250046</name>
</gene>
<evidence type="ECO:0000259" key="1">
    <source>
        <dbReference type="Pfam" id="PF00561"/>
    </source>
</evidence>
<evidence type="ECO:0000313" key="3">
    <source>
        <dbReference type="Proteomes" id="UP000195569"/>
    </source>
</evidence>
<dbReference type="SUPFAM" id="SSF53474">
    <property type="entry name" value="alpha/beta-Hydrolases"/>
    <property type="match status" value="1"/>
</dbReference>
<reference evidence="2" key="1">
    <citation type="submission" date="2016-12" db="EMBL/GenBank/DDBJ databases">
        <authorList>
            <person name="Moulin L."/>
        </authorList>
    </citation>
    <scope>NUCLEOTIDE SEQUENCE [LARGE SCALE GENOMIC DNA]</scope>
    <source>
        <strain evidence="2">STM 7183</strain>
    </source>
</reference>
<proteinExistence type="predicted"/>
<dbReference type="EMBL" id="CYGY02000025">
    <property type="protein sequence ID" value="SIT40728.1"/>
    <property type="molecule type" value="Genomic_DNA"/>
</dbReference>
<dbReference type="InterPro" id="IPR050266">
    <property type="entry name" value="AB_hydrolase_sf"/>
</dbReference>
<evidence type="ECO:0000313" key="2">
    <source>
        <dbReference type="EMBL" id="SIT40728.1"/>
    </source>
</evidence>
<comment type="caution">
    <text evidence="2">The sequence shown here is derived from an EMBL/GenBank/DDBJ whole genome shotgun (WGS) entry which is preliminary data.</text>
</comment>
<keyword evidence="3" id="KW-1185">Reference proteome</keyword>